<evidence type="ECO:0000313" key="2">
    <source>
        <dbReference type="Proteomes" id="UP000273158"/>
    </source>
</evidence>
<dbReference type="Proteomes" id="UP000273158">
    <property type="component" value="Unassembled WGS sequence"/>
</dbReference>
<evidence type="ECO:0000313" key="1">
    <source>
        <dbReference type="EMBL" id="RLK52726.1"/>
    </source>
</evidence>
<proteinExistence type="predicted"/>
<name>A0A498CE61_9MICO</name>
<organism evidence="1 2">
    <name type="scientific">Microbacterium telephonicum</name>
    <dbReference type="NCBI Taxonomy" id="1714841"/>
    <lineage>
        <taxon>Bacteria</taxon>
        <taxon>Bacillati</taxon>
        <taxon>Actinomycetota</taxon>
        <taxon>Actinomycetes</taxon>
        <taxon>Micrococcales</taxon>
        <taxon>Microbacteriaceae</taxon>
        <taxon>Microbacterium</taxon>
    </lineage>
</organism>
<accession>A0A498CE61</accession>
<sequence length="264" mass="28876">MLTEGFPVYLREPIYPWLSARAGVESDWAKADFFVDFQNAAKTDIGFRSGGYHRWRDTILPKLRQVDDGVFTNLVHYGLSRQRISQGTQALPIEDVLSRGGSAWTVIRVGDHAALTQRVPAGVREAMGGVLTATDVASRKLQEAWTDAYGVNPRPSVAFGHAVVAAETAALSVIRTAVPEPTLANLFSILEADDPNWTLVFRDSDKAPGAKTLAAMLRTLWRGHESRHGRPDYADATLDEARAAVVLAATLVQWFTTGVVRPAH</sequence>
<gene>
    <name evidence="1" type="ORF">C7474_0681</name>
</gene>
<comment type="caution">
    <text evidence="1">The sequence shown here is derived from an EMBL/GenBank/DDBJ whole genome shotgun (WGS) entry which is preliminary data.</text>
</comment>
<reference evidence="1 2" key="1">
    <citation type="journal article" date="2015" name="Stand. Genomic Sci.">
        <title>Genomic Encyclopedia of Bacterial and Archaeal Type Strains, Phase III: the genomes of soil and plant-associated and newly described type strains.</title>
        <authorList>
            <person name="Whitman W.B."/>
            <person name="Woyke T."/>
            <person name="Klenk H.P."/>
            <person name="Zhou Y."/>
            <person name="Lilburn T.G."/>
            <person name="Beck B.J."/>
            <person name="De Vos P."/>
            <person name="Vandamme P."/>
            <person name="Eisen J.A."/>
            <person name="Garrity G."/>
            <person name="Hugenholtz P."/>
            <person name="Kyrpides N.C."/>
        </authorList>
    </citation>
    <scope>NUCLEOTIDE SEQUENCE [LARGE SCALE GENOMIC DNA]</scope>
    <source>
        <strain evidence="1 2">S2T63</strain>
    </source>
</reference>
<evidence type="ECO:0008006" key="3">
    <source>
        <dbReference type="Google" id="ProtNLM"/>
    </source>
</evidence>
<dbReference type="EMBL" id="RCDB01000001">
    <property type="protein sequence ID" value="RLK52726.1"/>
    <property type="molecule type" value="Genomic_DNA"/>
</dbReference>
<dbReference type="AlphaFoldDB" id="A0A498CE61"/>
<protein>
    <recommendedName>
        <fullName evidence="3">Abortive infection Abi-like protein</fullName>
    </recommendedName>
</protein>
<keyword evidence="2" id="KW-1185">Reference proteome</keyword>